<evidence type="ECO:0000256" key="3">
    <source>
        <dbReference type="ARBA" id="ARBA00022801"/>
    </source>
</evidence>
<dbReference type="SFLD" id="SFLDS00003">
    <property type="entry name" value="Haloacid_Dehalogenase"/>
    <property type="match status" value="1"/>
</dbReference>
<evidence type="ECO:0000256" key="2">
    <source>
        <dbReference type="ARBA" id="ARBA00022723"/>
    </source>
</evidence>
<dbReference type="NCBIfam" id="TIGR01509">
    <property type="entry name" value="HAD-SF-IA-v3"/>
    <property type="match status" value="1"/>
</dbReference>
<dbReference type="PRINTS" id="PR00413">
    <property type="entry name" value="HADHALOGNASE"/>
</dbReference>
<dbReference type="NCBIfam" id="TIGR01549">
    <property type="entry name" value="HAD-SF-IA-v1"/>
    <property type="match status" value="1"/>
</dbReference>
<name>A0A257LTR0_UNCW3</name>
<keyword evidence="3" id="KW-0378">Hydrolase</keyword>
<evidence type="ECO:0000256" key="4">
    <source>
        <dbReference type="ARBA" id="ARBA00022842"/>
    </source>
</evidence>
<dbReference type="Gene3D" id="3.40.50.1000">
    <property type="entry name" value="HAD superfamily/HAD-like"/>
    <property type="match status" value="1"/>
</dbReference>
<dbReference type="SUPFAM" id="SSF56784">
    <property type="entry name" value="HAD-like"/>
    <property type="match status" value="1"/>
</dbReference>
<gene>
    <name evidence="5" type="ORF">CGW93_02910</name>
</gene>
<dbReference type="InterPro" id="IPR006439">
    <property type="entry name" value="HAD-SF_hydro_IA"/>
</dbReference>
<reference evidence="6" key="1">
    <citation type="submission" date="2017-07" db="EMBL/GenBank/DDBJ databases">
        <title>Novel pathways for hydrocarbon cycling and metabolic interdependencies in hydrothermal sediment communities.</title>
        <authorList>
            <person name="Dombrowski N."/>
            <person name="Seitz K."/>
            <person name="Teske A."/>
            <person name="Baker B."/>
        </authorList>
    </citation>
    <scope>NUCLEOTIDE SEQUENCE [LARGE SCALE GENOMIC DNA]</scope>
</reference>
<evidence type="ECO:0008006" key="7">
    <source>
        <dbReference type="Google" id="ProtNLM"/>
    </source>
</evidence>
<dbReference type="GO" id="GO:0044281">
    <property type="term" value="P:small molecule metabolic process"/>
    <property type="evidence" value="ECO:0007669"/>
    <property type="project" value="UniProtKB-ARBA"/>
</dbReference>
<organism evidence="5 6">
    <name type="scientific">candidate division WOR-3 bacterium 4484_18</name>
    <dbReference type="NCBI Taxonomy" id="2020626"/>
    <lineage>
        <taxon>Bacteria</taxon>
        <taxon>Bacteria division WOR-3</taxon>
    </lineage>
</organism>
<dbReference type="Pfam" id="PF00702">
    <property type="entry name" value="Hydrolase"/>
    <property type="match status" value="1"/>
</dbReference>
<dbReference type="GO" id="GO:0046872">
    <property type="term" value="F:metal ion binding"/>
    <property type="evidence" value="ECO:0007669"/>
    <property type="project" value="UniProtKB-KW"/>
</dbReference>
<comment type="cofactor">
    <cofactor evidence="1">
        <name>Mg(2+)</name>
        <dbReference type="ChEBI" id="CHEBI:18420"/>
    </cofactor>
</comment>
<evidence type="ECO:0000313" key="6">
    <source>
        <dbReference type="Proteomes" id="UP000216312"/>
    </source>
</evidence>
<comment type="caution">
    <text evidence="5">The sequence shown here is derived from an EMBL/GenBank/DDBJ whole genome shotgun (WGS) entry which is preliminary data.</text>
</comment>
<protein>
    <recommendedName>
        <fullName evidence="7">HAD family hydrolase</fullName>
    </recommendedName>
</protein>
<evidence type="ECO:0000313" key="5">
    <source>
        <dbReference type="EMBL" id="OYV02994.1"/>
    </source>
</evidence>
<proteinExistence type="predicted"/>
<dbReference type="Proteomes" id="UP000216312">
    <property type="component" value="Unassembled WGS sequence"/>
</dbReference>
<dbReference type="SFLD" id="SFLDG01129">
    <property type="entry name" value="C1.5:_HAD__Beta-PGM__Phosphata"/>
    <property type="match status" value="1"/>
</dbReference>
<keyword evidence="4" id="KW-0460">Magnesium</keyword>
<keyword evidence="2" id="KW-0479">Metal-binding</keyword>
<dbReference type="InterPro" id="IPR036412">
    <property type="entry name" value="HAD-like_sf"/>
</dbReference>
<dbReference type="EMBL" id="NMUJ01000029">
    <property type="protein sequence ID" value="OYV02994.1"/>
    <property type="molecule type" value="Genomic_DNA"/>
</dbReference>
<sequence>MMKISGIVFDLWHTLMTYGTNSVERLINLRVTRIRKLFNNKYTERSIYNTLKEAEHEAEAERSATNREVDSWEIAKLIVQRLPGLIPTREILSSLQKIYDDTLLEVPMLLLPNTKETLEQLKSSNYVLAILSNTSHGYILRKIMDRFDILHMFKVTLFSDEFGRRKPDPSFYQRLFDVLAIPPGELLFVGDNWQTDIVGAKSMGMQTLYYRHPWVERYSPPTSDEPPQIADIRQILQFLRML</sequence>
<dbReference type="PANTHER" id="PTHR46470">
    <property type="entry name" value="N-ACYLNEURAMINATE-9-PHOSPHATASE"/>
    <property type="match status" value="1"/>
</dbReference>
<dbReference type="InterPro" id="IPR023214">
    <property type="entry name" value="HAD_sf"/>
</dbReference>
<dbReference type="AlphaFoldDB" id="A0A257LTR0"/>
<dbReference type="GO" id="GO:0016791">
    <property type="term" value="F:phosphatase activity"/>
    <property type="evidence" value="ECO:0007669"/>
    <property type="project" value="TreeGrafter"/>
</dbReference>
<dbReference type="PANTHER" id="PTHR46470:SF2">
    <property type="entry name" value="GLYCERALDEHYDE 3-PHOSPHATE PHOSPHATASE"/>
    <property type="match status" value="1"/>
</dbReference>
<dbReference type="InterPro" id="IPR051400">
    <property type="entry name" value="HAD-like_hydrolase"/>
</dbReference>
<evidence type="ECO:0000256" key="1">
    <source>
        <dbReference type="ARBA" id="ARBA00001946"/>
    </source>
</evidence>
<dbReference type="Gene3D" id="1.10.150.400">
    <property type="match status" value="1"/>
</dbReference>
<accession>A0A257LTR0</accession>